<protein>
    <submittedName>
        <fullName evidence="2">Roadblock/LC7 domain-containing protein</fullName>
    </submittedName>
</protein>
<dbReference type="Proteomes" id="UP000282388">
    <property type="component" value="Unassembled WGS sequence"/>
</dbReference>
<organism evidence="2 3">
    <name type="scientific">Acinetobacter tianfuensis</name>
    <dbReference type="NCBI Taxonomy" id="2419603"/>
    <lineage>
        <taxon>Bacteria</taxon>
        <taxon>Pseudomonadati</taxon>
        <taxon>Pseudomonadota</taxon>
        <taxon>Gammaproteobacteria</taxon>
        <taxon>Moraxellales</taxon>
        <taxon>Moraxellaceae</taxon>
        <taxon>Acinetobacter</taxon>
    </lineage>
</organism>
<dbReference type="OrthoDB" id="6647245at2"/>
<dbReference type="InterPro" id="IPR004942">
    <property type="entry name" value="Roadblock/LAMTOR2_dom"/>
</dbReference>
<dbReference type="Gene3D" id="3.30.450.30">
    <property type="entry name" value="Dynein light chain 2a, cytoplasmic"/>
    <property type="match status" value="1"/>
</dbReference>
<sequence length="141" mass="15239">MFNIKEKRTASPELLQKAKQELSNIISNVRGVNFVMACSTDGFELASIHKRDHYNNGKLAAVSSSILAMVSAFTQEIHLTGCQSITLDAENGKAILSSVPAKNHPMIIVALADKDVLLGQLLYALKNSNNAILKADLADDD</sequence>
<feature type="domain" description="Roadblock/LAMTOR2" evidence="1">
    <location>
        <begin position="19"/>
        <end position="110"/>
    </location>
</feature>
<gene>
    <name evidence="2" type="ORF">D7V32_10795</name>
</gene>
<dbReference type="EMBL" id="RAXV01000023">
    <property type="protein sequence ID" value="RKG30511.1"/>
    <property type="molecule type" value="Genomic_DNA"/>
</dbReference>
<keyword evidence="3" id="KW-1185">Reference proteome</keyword>
<reference evidence="2 3" key="1">
    <citation type="submission" date="2018-09" db="EMBL/GenBank/DDBJ databases">
        <title>The draft genome of Acinetobacter spp. strains.</title>
        <authorList>
            <person name="Qin J."/>
            <person name="Feng Y."/>
            <person name="Zong Z."/>
        </authorList>
    </citation>
    <scope>NUCLEOTIDE SEQUENCE [LARGE SCALE GENOMIC DNA]</scope>
    <source>
        <strain evidence="2 3">WCHAc060012</strain>
    </source>
</reference>
<dbReference type="AlphaFoldDB" id="A0A3A8ENR8"/>
<proteinExistence type="predicted"/>
<evidence type="ECO:0000313" key="3">
    <source>
        <dbReference type="Proteomes" id="UP000282388"/>
    </source>
</evidence>
<evidence type="ECO:0000259" key="1">
    <source>
        <dbReference type="SMART" id="SM00960"/>
    </source>
</evidence>
<dbReference type="SMART" id="SM00960">
    <property type="entry name" value="Robl_LC7"/>
    <property type="match status" value="1"/>
</dbReference>
<accession>A0A3A8ENR8</accession>
<dbReference type="RefSeq" id="WP_120402886.1">
    <property type="nucleotide sequence ID" value="NZ_RAXV01000023.1"/>
</dbReference>
<comment type="caution">
    <text evidence="2">The sequence shown here is derived from an EMBL/GenBank/DDBJ whole genome shotgun (WGS) entry which is preliminary data.</text>
</comment>
<name>A0A3A8ENR8_9GAMM</name>
<dbReference type="SUPFAM" id="SSF103196">
    <property type="entry name" value="Roadblock/LC7 domain"/>
    <property type="match status" value="1"/>
</dbReference>
<evidence type="ECO:0000313" key="2">
    <source>
        <dbReference type="EMBL" id="RKG30511.1"/>
    </source>
</evidence>